<feature type="transmembrane region" description="Helical" evidence="7">
    <location>
        <begin position="62"/>
        <end position="85"/>
    </location>
</feature>
<feature type="domain" description="Mechanosensitive ion channel MscS" evidence="8">
    <location>
        <begin position="112"/>
        <end position="179"/>
    </location>
</feature>
<dbReference type="Gene3D" id="2.30.30.60">
    <property type="match status" value="1"/>
</dbReference>
<evidence type="ECO:0000256" key="3">
    <source>
        <dbReference type="ARBA" id="ARBA00022475"/>
    </source>
</evidence>
<comment type="caution">
    <text evidence="11">The sequence shown here is derived from an EMBL/GenBank/DDBJ whole genome shotgun (WGS) entry which is preliminary data.</text>
</comment>
<feature type="domain" description="Mechanosensitive ion channel MscS C-terminal" evidence="9">
    <location>
        <begin position="186"/>
        <end position="267"/>
    </location>
</feature>
<dbReference type="RefSeq" id="WP_186737698.1">
    <property type="nucleotide sequence ID" value="NZ_VFIA01000012.1"/>
</dbReference>
<dbReference type="InterPro" id="IPR011014">
    <property type="entry name" value="MscS_channel_TM-2"/>
</dbReference>
<name>A0ABR6W7G0_9BACT</name>
<keyword evidence="6 7" id="KW-0472">Membrane</keyword>
<protein>
    <submittedName>
        <fullName evidence="11">Small conductance mechanosensitive channel</fullName>
    </submittedName>
</protein>
<accession>A0ABR6W7G0</accession>
<dbReference type="InterPro" id="IPR010920">
    <property type="entry name" value="LSM_dom_sf"/>
</dbReference>
<evidence type="ECO:0000256" key="1">
    <source>
        <dbReference type="ARBA" id="ARBA00004651"/>
    </source>
</evidence>
<evidence type="ECO:0000256" key="4">
    <source>
        <dbReference type="ARBA" id="ARBA00022692"/>
    </source>
</evidence>
<reference evidence="11 12" key="1">
    <citation type="submission" date="2019-06" db="EMBL/GenBank/DDBJ databases">
        <title>Spirosoma utsteinense sp. nov. isolated from Antarctic ice-free soils.</title>
        <authorList>
            <person name="Tahon G."/>
        </authorList>
    </citation>
    <scope>NUCLEOTIDE SEQUENCE [LARGE SCALE GENOMIC DNA]</scope>
    <source>
        <strain evidence="11 12">LMG 31447</strain>
    </source>
</reference>
<dbReference type="Pfam" id="PF21088">
    <property type="entry name" value="MS_channel_1st"/>
    <property type="match status" value="1"/>
</dbReference>
<evidence type="ECO:0000256" key="2">
    <source>
        <dbReference type="ARBA" id="ARBA00008017"/>
    </source>
</evidence>
<feature type="domain" description="Mechanosensitive ion channel transmembrane helices 2/3" evidence="10">
    <location>
        <begin position="69"/>
        <end position="111"/>
    </location>
</feature>
<comment type="similarity">
    <text evidence="2">Belongs to the MscS (TC 1.A.23) family.</text>
</comment>
<dbReference type="InterPro" id="IPR023408">
    <property type="entry name" value="MscS_beta-dom_sf"/>
</dbReference>
<evidence type="ECO:0000313" key="11">
    <source>
        <dbReference type="EMBL" id="MBC3791921.1"/>
    </source>
</evidence>
<evidence type="ECO:0000313" key="12">
    <source>
        <dbReference type="Proteomes" id="UP000700732"/>
    </source>
</evidence>
<evidence type="ECO:0000256" key="5">
    <source>
        <dbReference type="ARBA" id="ARBA00022989"/>
    </source>
</evidence>
<keyword evidence="12" id="KW-1185">Reference proteome</keyword>
<dbReference type="EMBL" id="VFIA01000012">
    <property type="protein sequence ID" value="MBC3791921.1"/>
    <property type="molecule type" value="Genomic_DNA"/>
</dbReference>
<dbReference type="Gene3D" id="1.10.287.1260">
    <property type="match status" value="1"/>
</dbReference>
<dbReference type="Pfam" id="PF00924">
    <property type="entry name" value="MS_channel_2nd"/>
    <property type="match status" value="1"/>
</dbReference>
<evidence type="ECO:0000256" key="7">
    <source>
        <dbReference type="SAM" id="Phobius"/>
    </source>
</evidence>
<dbReference type="PANTHER" id="PTHR30221">
    <property type="entry name" value="SMALL-CONDUCTANCE MECHANOSENSITIVE CHANNEL"/>
    <property type="match status" value="1"/>
</dbReference>
<dbReference type="InterPro" id="IPR049278">
    <property type="entry name" value="MS_channel_C"/>
</dbReference>
<dbReference type="Gene3D" id="3.30.70.100">
    <property type="match status" value="1"/>
</dbReference>
<dbReference type="SUPFAM" id="SSF82861">
    <property type="entry name" value="Mechanosensitive channel protein MscS (YggB), transmembrane region"/>
    <property type="match status" value="1"/>
</dbReference>
<dbReference type="SUPFAM" id="SSF82689">
    <property type="entry name" value="Mechanosensitive channel protein MscS (YggB), C-terminal domain"/>
    <property type="match status" value="1"/>
</dbReference>
<gene>
    <name evidence="11" type="ORF">FH603_2430</name>
</gene>
<evidence type="ECO:0000256" key="6">
    <source>
        <dbReference type="ARBA" id="ARBA00023136"/>
    </source>
</evidence>
<proteinExistence type="inferred from homology"/>
<evidence type="ECO:0000259" key="10">
    <source>
        <dbReference type="Pfam" id="PF21088"/>
    </source>
</evidence>
<dbReference type="InterPro" id="IPR045275">
    <property type="entry name" value="MscS_archaea/bacteria_type"/>
</dbReference>
<comment type="subcellular location">
    <subcellularLocation>
        <location evidence="1">Cell membrane</location>
        <topology evidence="1">Multi-pass membrane protein</topology>
    </subcellularLocation>
</comment>
<keyword evidence="3" id="KW-1003">Cell membrane</keyword>
<keyword evidence="4 7" id="KW-0812">Transmembrane</keyword>
<feature type="transmembrane region" description="Helical" evidence="7">
    <location>
        <begin position="28"/>
        <end position="50"/>
    </location>
</feature>
<evidence type="ECO:0000259" key="9">
    <source>
        <dbReference type="Pfam" id="PF21082"/>
    </source>
</evidence>
<dbReference type="Pfam" id="PF05552">
    <property type="entry name" value="MS_channel_1st_1"/>
    <property type="match status" value="1"/>
</dbReference>
<dbReference type="SUPFAM" id="SSF50182">
    <property type="entry name" value="Sm-like ribonucleoproteins"/>
    <property type="match status" value="1"/>
</dbReference>
<keyword evidence="5 7" id="KW-1133">Transmembrane helix</keyword>
<dbReference type="Pfam" id="PF21082">
    <property type="entry name" value="MS_channel_3rd"/>
    <property type="match status" value="1"/>
</dbReference>
<organism evidence="11 12">
    <name type="scientific">Spirosoma utsteinense</name>
    <dbReference type="NCBI Taxonomy" id="2585773"/>
    <lineage>
        <taxon>Bacteria</taxon>
        <taxon>Pseudomonadati</taxon>
        <taxon>Bacteroidota</taxon>
        <taxon>Cytophagia</taxon>
        <taxon>Cytophagales</taxon>
        <taxon>Cytophagaceae</taxon>
        <taxon>Spirosoma</taxon>
    </lineage>
</organism>
<dbReference type="Proteomes" id="UP000700732">
    <property type="component" value="Unassembled WGS sequence"/>
</dbReference>
<dbReference type="InterPro" id="IPR008910">
    <property type="entry name" value="MSC_TM_helix"/>
</dbReference>
<sequence>MDYSQAAGLIYTEVATWGRTAIRYVPKLAVAILVLFLFTFLSRWFSRLVVRGFDRFSDNHSVINLTGAVIRVLIMALGLFIALSILQLDKAVTSLLAGAGVIALAVGFAFQDLTANFISGTMIAIARPIRVGDVVETNGYTGKVLDIKLRSIVIDNGQGQTIEIPSKDVFQKPVINYSKTGQRRLEISYGISYADDLNRAQQIATQAIQALPFVRTDKAVEVHYRSFTLDNVQGFVWFWLDQTKAGPPDATSEAIKALKTAFDQNDILMMFPPHTYDLKKRKREEQGGPN</sequence>
<dbReference type="InterPro" id="IPR049142">
    <property type="entry name" value="MS_channel_1st"/>
</dbReference>
<dbReference type="InterPro" id="IPR011066">
    <property type="entry name" value="MscS_channel_C_sf"/>
</dbReference>
<evidence type="ECO:0000259" key="8">
    <source>
        <dbReference type="Pfam" id="PF00924"/>
    </source>
</evidence>
<feature type="transmembrane region" description="Helical" evidence="7">
    <location>
        <begin position="91"/>
        <end position="110"/>
    </location>
</feature>
<dbReference type="PANTHER" id="PTHR30221:SF1">
    <property type="entry name" value="SMALL-CONDUCTANCE MECHANOSENSITIVE CHANNEL"/>
    <property type="match status" value="1"/>
</dbReference>
<dbReference type="InterPro" id="IPR006685">
    <property type="entry name" value="MscS_channel_2nd"/>
</dbReference>